<feature type="region of interest" description="Disordered" evidence="1">
    <location>
        <begin position="135"/>
        <end position="160"/>
    </location>
</feature>
<sequence>MRKLRPRQTLFFKRGHDVTHSDVGEFLQPASRNYELVDAMAKPDELFQVTCAQVHPCEQNGLLKALEMLGNPDEPRLYFVVPPDVYEGFEYQEYHTVKGGKGKIIDKRLKKLEQHVIKIDFSHKIRLTTRNALSRSSSCQKDEEISGQSGAPKCAKSGSS</sequence>
<gene>
    <name evidence="2" type="ORF">PM001_LOCUS8462</name>
</gene>
<protein>
    <recommendedName>
        <fullName evidence="4">Mannose-6-phosphate isomerase</fullName>
    </recommendedName>
</protein>
<proteinExistence type="predicted"/>
<dbReference type="AlphaFoldDB" id="A0AAV1TNZ9"/>
<dbReference type="PANTHER" id="PTHR33129">
    <property type="entry name" value="PROTEIN KINASE DOMAIN-CONTAINING PROTEIN-RELATED"/>
    <property type="match status" value="1"/>
</dbReference>
<dbReference type="PANTHER" id="PTHR33129:SF1">
    <property type="entry name" value="ATP-BINDING PROTEIN"/>
    <property type="match status" value="1"/>
</dbReference>
<dbReference type="Proteomes" id="UP001162060">
    <property type="component" value="Unassembled WGS sequence"/>
</dbReference>
<organism evidence="2 3">
    <name type="scientific">Peronospora matthiolae</name>
    <dbReference type="NCBI Taxonomy" id="2874970"/>
    <lineage>
        <taxon>Eukaryota</taxon>
        <taxon>Sar</taxon>
        <taxon>Stramenopiles</taxon>
        <taxon>Oomycota</taxon>
        <taxon>Peronosporomycetes</taxon>
        <taxon>Peronosporales</taxon>
        <taxon>Peronosporaceae</taxon>
        <taxon>Peronospora</taxon>
    </lineage>
</organism>
<evidence type="ECO:0000256" key="1">
    <source>
        <dbReference type="SAM" id="MobiDB-lite"/>
    </source>
</evidence>
<accession>A0AAV1TNZ9</accession>
<dbReference type="InterPro" id="IPR052980">
    <property type="entry name" value="Crinkler_effector"/>
</dbReference>
<reference evidence="2" key="1">
    <citation type="submission" date="2024-01" db="EMBL/GenBank/DDBJ databases">
        <authorList>
            <person name="Webb A."/>
        </authorList>
    </citation>
    <scope>NUCLEOTIDE SEQUENCE</scope>
    <source>
        <strain evidence="2">Pm1</strain>
    </source>
</reference>
<evidence type="ECO:0000313" key="2">
    <source>
        <dbReference type="EMBL" id="CAK7923312.1"/>
    </source>
</evidence>
<evidence type="ECO:0000313" key="3">
    <source>
        <dbReference type="Proteomes" id="UP001162060"/>
    </source>
</evidence>
<comment type="caution">
    <text evidence="2">The sequence shown here is derived from an EMBL/GenBank/DDBJ whole genome shotgun (WGS) entry which is preliminary data.</text>
</comment>
<dbReference type="EMBL" id="CAKLBY020000068">
    <property type="protein sequence ID" value="CAK7923312.1"/>
    <property type="molecule type" value="Genomic_DNA"/>
</dbReference>
<name>A0AAV1TNZ9_9STRA</name>
<evidence type="ECO:0008006" key="4">
    <source>
        <dbReference type="Google" id="ProtNLM"/>
    </source>
</evidence>